<gene>
    <name evidence="1" type="ORF">EYH45_07945</name>
</gene>
<comment type="caution">
    <text evidence="1">The sequence shown here is derived from an EMBL/GenBank/DDBJ whole genome shotgun (WGS) entry which is preliminary data.</text>
</comment>
<reference evidence="1" key="1">
    <citation type="journal article" date="2020" name="ISME J.">
        <title>Gammaproteobacteria mediating utilization of methyl-, sulfur- and petroleum organic compounds in deep ocean hydrothermal plumes.</title>
        <authorList>
            <person name="Zhou Z."/>
            <person name="Liu Y."/>
            <person name="Pan J."/>
            <person name="Cron B.R."/>
            <person name="Toner B.M."/>
            <person name="Anantharaman K."/>
            <person name="Breier J.A."/>
            <person name="Dick G.J."/>
            <person name="Li M."/>
        </authorList>
    </citation>
    <scope>NUCLEOTIDE SEQUENCE</scope>
    <source>
        <strain evidence="1">SZUA-1515</strain>
    </source>
</reference>
<dbReference type="Gene3D" id="3.60.15.10">
    <property type="entry name" value="Ribonuclease Z/Hydroxyacylglutathione hydrolase-like"/>
    <property type="match status" value="1"/>
</dbReference>
<dbReference type="SUPFAM" id="SSF56281">
    <property type="entry name" value="Metallo-hydrolase/oxidoreductase"/>
    <property type="match status" value="1"/>
</dbReference>
<proteinExistence type="predicted"/>
<dbReference type="InterPro" id="IPR036866">
    <property type="entry name" value="RibonucZ/Hydroxyglut_hydro"/>
</dbReference>
<evidence type="ECO:0000313" key="1">
    <source>
        <dbReference type="EMBL" id="HIQ30474.1"/>
    </source>
</evidence>
<name>A0A832ZX52_CALS0</name>
<dbReference type="PANTHER" id="PTHR43546:SF4">
    <property type="entry name" value="UPF0282 PROTEIN MJ1629"/>
    <property type="match status" value="1"/>
</dbReference>
<feature type="non-terminal residue" evidence="1">
    <location>
        <position position="198"/>
    </location>
</feature>
<evidence type="ECO:0000313" key="2">
    <source>
        <dbReference type="Proteomes" id="UP000608579"/>
    </source>
</evidence>
<dbReference type="PANTHER" id="PTHR43546">
    <property type="entry name" value="UPF0173 METAL-DEPENDENT HYDROLASE MJ1163-RELATED"/>
    <property type="match status" value="1"/>
</dbReference>
<dbReference type="Proteomes" id="UP000608579">
    <property type="component" value="Unassembled WGS sequence"/>
</dbReference>
<evidence type="ECO:0008006" key="3">
    <source>
        <dbReference type="Google" id="ProtNLM"/>
    </source>
</evidence>
<organism evidence="1 2">
    <name type="scientific">Caldiarchaeum subterraneum</name>
    <dbReference type="NCBI Taxonomy" id="311458"/>
    <lineage>
        <taxon>Archaea</taxon>
        <taxon>Nitrososphaerota</taxon>
        <taxon>Candidatus Caldarchaeales</taxon>
        <taxon>Candidatus Caldarchaeaceae</taxon>
        <taxon>Candidatus Caldarchaeum</taxon>
    </lineage>
</organism>
<dbReference type="EMBL" id="DQVM01000157">
    <property type="protein sequence ID" value="HIQ30474.1"/>
    <property type="molecule type" value="Genomic_DNA"/>
</dbReference>
<accession>A0A832ZX52</accession>
<dbReference type="InterPro" id="IPR050114">
    <property type="entry name" value="UPF0173_UPF0282_UlaG_hydrolase"/>
</dbReference>
<sequence>MEFIPIAEESLGVRSVAAYLTTGDVNILLDPGISLAPKRYGLPPHPAEVERAKQLRKELEQHVKDANILFISHYHRDHYTVPYSSIYMATDEKSYLRIYPEKKILMKAPHDLNYSQRTRYKELLKALEKVKCLKEHADGVETVIGGTRISVSKPLPHGPDNSKTGTVIALTIEEDHKLVFAPDIQGPMSEQTLNHILR</sequence>
<protein>
    <recommendedName>
        <fullName evidence="3">MBL fold metallo-hydrolase</fullName>
    </recommendedName>
</protein>
<dbReference type="AlphaFoldDB" id="A0A832ZX52"/>